<dbReference type="EMBL" id="JABBPN010000002">
    <property type="protein sequence ID" value="NMO94596.1"/>
    <property type="molecule type" value="Genomic_DNA"/>
</dbReference>
<comment type="caution">
    <text evidence="1">The sequence shown here is derived from an EMBL/GenBank/DDBJ whole genome shotgun (WGS) entry which is preliminary data.</text>
</comment>
<name>A0A848M205_PAELE</name>
<reference evidence="1 2" key="1">
    <citation type="submission" date="2020-04" db="EMBL/GenBank/DDBJ databases">
        <title>Paenibacillus algicola sp. nov., a novel marine bacterium producing alginate lyase.</title>
        <authorList>
            <person name="Huang H."/>
        </authorList>
    </citation>
    <scope>NUCLEOTIDE SEQUENCE [LARGE SCALE GENOMIC DNA]</scope>
    <source>
        <strain evidence="1 2">L7-75</strain>
    </source>
</reference>
<dbReference type="AlphaFoldDB" id="A0A848M205"/>
<proteinExistence type="predicted"/>
<protein>
    <submittedName>
        <fullName evidence="1">Uncharacterized protein</fullName>
    </submittedName>
</protein>
<gene>
    <name evidence="1" type="ORF">HII30_02185</name>
</gene>
<accession>A0A848M205</accession>
<dbReference type="Proteomes" id="UP000565468">
    <property type="component" value="Unassembled WGS sequence"/>
</dbReference>
<dbReference type="RefSeq" id="WP_169503306.1">
    <property type="nucleotide sequence ID" value="NZ_JABBPN010000002.1"/>
</dbReference>
<sequence>MVQAKLKVRPAVGHREFQLVPWGVCNLVVKNEAVYEFFYFLFYPFVMLYTEVPELQYLYGSRPVWTSSDYGLIFLLNDSIVSLPFHGTYISYRGSSVFDWVIHPNV</sequence>
<keyword evidence="2" id="KW-1185">Reference proteome</keyword>
<organism evidence="1 2">
    <name type="scientific">Paenibacillus lemnae</name>
    <dbReference type="NCBI Taxonomy" id="1330551"/>
    <lineage>
        <taxon>Bacteria</taxon>
        <taxon>Bacillati</taxon>
        <taxon>Bacillota</taxon>
        <taxon>Bacilli</taxon>
        <taxon>Bacillales</taxon>
        <taxon>Paenibacillaceae</taxon>
        <taxon>Paenibacillus</taxon>
    </lineage>
</organism>
<evidence type="ECO:0000313" key="2">
    <source>
        <dbReference type="Proteomes" id="UP000565468"/>
    </source>
</evidence>
<evidence type="ECO:0000313" key="1">
    <source>
        <dbReference type="EMBL" id="NMO94596.1"/>
    </source>
</evidence>